<proteinExistence type="predicted"/>
<name>A0ACD5C7H4_9SPHI</name>
<reference evidence="1" key="1">
    <citation type="submission" date="2024-04" db="EMBL/GenBank/DDBJ databases">
        <title>Complete genome sequence of Sphingobacterium thalpophiium BAA-1094.</title>
        <authorList>
            <person name="Adaikpoh B.I."/>
        </authorList>
    </citation>
    <scope>NUCLEOTIDE SEQUENCE</scope>
    <source>
        <strain evidence="1">BAA-1094</strain>
    </source>
</reference>
<evidence type="ECO:0000313" key="2">
    <source>
        <dbReference type="Proteomes" id="UP001485301"/>
    </source>
</evidence>
<keyword evidence="2" id="KW-1185">Reference proteome</keyword>
<accession>A0ACD5C7H4</accession>
<dbReference type="EMBL" id="CP151087">
    <property type="protein sequence ID" value="WZN57612.1"/>
    <property type="molecule type" value="Genomic_DNA"/>
</dbReference>
<organism evidence="1 2">
    <name type="scientific">Sphingobacterium thalpophilum</name>
    <dbReference type="NCBI Taxonomy" id="259"/>
    <lineage>
        <taxon>Bacteria</taxon>
        <taxon>Pseudomonadati</taxon>
        <taxon>Bacteroidota</taxon>
        <taxon>Sphingobacteriia</taxon>
        <taxon>Sphingobacteriales</taxon>
        <taxon>Sphingobacteriaceae</taxon>
        <taxon>Sphingobacterium</taxon>
    </lineage>
</organism>
<gene>
    <name evidence="1" type="ORF">AACH28_08740</name>
</gene>
<sequence length="81" mass="9813">MREFLYARWVQRLIVILHLVALTALIGDYGFVLQPTLQLGIISLYLFVLIVGIFYTVLKYYYHRKEFILKDRCKSVWFLFY</sequence>
<dbReference type="Proteomes" id="UP001485301">
    <property type="component" value="Chromosome"/>
</dbReference>
<evidence type="ECO:0000313" key="1">
    <source>
        <dbReference type="EMBL" id="WZN57612.1"/>
    </source>
</evidence>
<protein>
    <submittedName>
        <fullName evidence="1">Uncharacterized protein</fullName>
    </submittedName>
</protein>